<proteinExistence type="predicted"/>
<dbReference type="VEuPathDB" id="VectorBase:AALB20_029022"/>
<evidence type="ECO:0000256" key="2">
    <source>
        <dbReference type="ARBA" id="ARBA00022448"/>
    </source>
</evidence>
<evidence type="ECO:0000256" key="3">
    <source>
        <dbReference type="ARBA" id="ARBA00022475"/>
    </source>
</evidence>
<dbReference type="VEuPathDB" id="VectorBase:AALB000229"/>
<dbReference type="PROSITE" id="PS00217">
    <property type="entry name" value="SUGAR_TRANSPORT_2"/>
    <property type="match status" value="1"/>
</dbReference>
<feature type="domain" description="Major facilitator superfamily (MFS) profile" evidence="8">
    <location>
        <begin position="881"/>
        <end position="1317"/>
    </location>
</feature>
<reference evidence="9 10" key="1">
    <citation type="journal article" date="2017" name="G3 (Bethesda)">
        <title>The Physical Genome Mapping of Anopheles albimanus Corrected Scaffold Misassemblies and Identified Interarm Rearrangements in Genus Anopheles.</title>
        <authorList>
            <person name="Artemov G.N."/>
            <person name="Peery A.N."/>
            <person name="Jiang X."/>
            <person name="Tu Z."/>
            <person name="Stegniy V.N."/>
            <person name="Sharakhova M.V."/>
            <person name="Sharakhov I.V."/>
        </authorList>
    </citation>
    <scope>NUCLEOTIDE SEQUENCE [LARGE SCALE GENOMIC DNA]</scope>
    <source>
        <strain evidence="9 10">ALBI9_A</strain>
    </source>
</reference>
<keyword evidence="6" id="KW-1133">Transmembrane helix</keyword>
<evidence type="ECO:0000313" key="9">
    <source>
        <dbReference type="EnsemblMetazoa" id="AALB000229-PA"/>
    </source>
</evidence>
<dbReference type="InterPro" id="IPR005829">
    <property type="entry name" value="Sugar_transporter_CS"/>
</dbReference>
<dbReference type="InterPro" id="IPR005828">
    <property type="entry name" value="MFS_sugar_transport-like"/>
</dbReference>
<keyword evidence="10" id="KW-1185">Reference proteome</keyword>
<keyword evidence="5" id="KW-0812">Transmembrane</keyword>
<keyword evidence="4" id="KW-0762">Sugar transport</keyword>
<dbReference type="GO" id="GO:0005886">
    <property type="term" value="C:plasma membrane"/>
    <property type="evidence" value="ECO:0007669"/>
    <property type="project" value="UniProtKB-SubCell"/>
</dbReference>
<organism evidence="9 10">
    <name type="scientific">Anopheles albimanus</name>
    <name type="common">New world malaria mosquito</name>
    <dbReference type="NCBI Taxonomy" id="7167"/>
    <lineage>
        <taxon>Eukaryota</taxon>
        <taxon>Metazoa</taxon>
        <taxon>Ecdysozoa</taxon>
        <taxon>Arthropoda</taxon>
        <taxon>Hexapoda</taxon>
        <taxon>Insecta</taxon>
        <taxon>Pterygota</taxon>
        <taxon>Neoptera</taxon>
        <taxon>Endopterygota</taxon>
        <taxon>Diptera</taxon>
        <taxon>Nematocera</taxon>
        <taxon>Culicoidea</taxon>
        <taxon>Culicidae</taxon>
        <taxon>Anophelinae</taxon>
        <taxon>Anopheles</taxon>
    </lineage>
</organism>
<reference evidence="9" key="2">
    <citation type="submission" date="2022-08" db="UniProtKB">
        <authorList>
            <consortium name="EnsemblMetazoa"/>
        </authorList>
    </citation>
    <scope>IDENTIFICATION</scope>
    <source>
        <strain evidence="9">STECLA/ALBI9_A</strain>
    </source>
</reference>
<keyword evidence="3" id="KW-1003">Cell membrane</keyword>
<keyword evidence="7" id="KW-0472">Membrane</keyword>
<sequence length="1766" mass="190543">MSSDDTPLVTGKITAEEQGTIGSIGTIGCMLAPLVCGWVAEIAGRKAALMLIGITQLISWAVMPFATRLSIIYASRIFGGFAGGGTLSIVPLFVSEISEDRIRGTLGTMLAISCNIGILLGFIISHYVNCWSVTYLALLLCAIYSLGCCCLPESPQYLFVKKKKEKAIRALRFYRGEDAESETSQFTAEVARFKDIHNEGTPKKKDSNQIHIKDFLTRSRWKPILICVVVILFPAGSGSIPLITYTANIFAEAHSNLSPAMSSIVVATLQLIGSYVSTMMVEKAGRRVLLVISTLGCAVCSITMGTYSFLQDMDIDVACFRWVPVASMSALVFINAIGIGIVPFIIMTEILDPKIRGSIVTFCLLEFSGVTCLVVKYFPMAVEHLGMYSCMWFFSCCCVASATFVLTCMPETKGKNFEQISESLNKGKKSSHKEVAPTLTIHIITASYGVTVGWTAPIIPLLRSPETPLASGPITVEEASWVGATLCIGGTTGTIMFALLHTYLGKKMGLLLMSVPHIILWTLILIGDNVWYIYGARFCSGLTGGGVVSVVPLYIADIADKRIRGTLGSLTIIFINIGLLFVYSTGGYLPYDVLPKIMLCAPVAFLLLVSFLPETPQCLLRKGELAKAEQSLMFYRNIADENAKTGDFYAEFEEMKTAVAENSRTRLCWADFTTPEAKRGLFIGVFVMALNQFSGIFAILTYAGTIFQLSGTGIDPTLALTIVAIINISGNLTSFTIIDRVGRKILLLLSAIGVGLALGVLGAFSYMQTNGHDLTGLEWLPVLALSATLFLAAIGITNVPFFIVPEVMPPKLRSIGSTISATLLCMFAFVLVKLYPILMESIHIHGTVWISSGVILGTEFGSSRLPFNMKSTSGVRNQVFATCVINVINLSHGAALGWVSPYLPILMDESQTLLETGPVTVEQGSWIGSILCLGGLCGAFVYSYLVEKLGIKKSIQALAIPHSAFWITVYLATSVYHLYIARFMAGLTGGGIIVTFPLYVADISDKRIRGILGTFLALMNNLGILFMYVIGNVLSYHTVVFVMLAFPALFTGLMFLIPDTPQTLLKQGKVSNAERSFMFYQGVQDLLVCKSIAFRQEFDNMRKFIENSIQGNSRVTVADFRTREAKLGMLIGVFLMFVNQFCGIFAVLTYAAYIFATVGSTLSPNTSTIIMGSVQIFGTLSSFVFIDLIGRKVLLAISTFGIGMGLLCLAAFNWMTITGVEWVFEFQWLPIVILSVTVFLYAVGLSSIPFFVLPELLPPKSKAPEERLDDKATMALRPSVRSCRTSRMVGGAACCIPVSPRGLAMHPLTFASIRNQFLGTFAVNIIALAHGGVLGWVSPSLAYLQSNETHLAGGPLTVEQTSWLGSSLCIGGMVGVTLFGLLADYVGKRKALQCITVPHVAFWLCVLFGRDVYQLCLGRVFAGTAGGGLIRIVPLYVAEIADCRIRGDLGSLLPICFNAGTVLAFIVGGLVSFGTMPLVLLVLPALFLLAMIVLPDTPACLLRSLRNEQAERSLMFYRGVASQLQKTDQFLFEFKQLSDAIEREKTEPNAGLWKDFASGPGRRGLAMAVFLMFLNQCSGSLALITYAATIFEMAAGGDRTAYQLPPAIAPIVLATVQLIGTIVSLVLVDRVGRRILLIVSCVGVANGYLTLAAYVQFRPQEATAGAGGSAIALLLPLVSLSFSILLASLGLLTVPFVVMAEILPAKVHPALFPPLLATLGLPGTMGLLAMVCLVGAMLITGFLPETKGKPLLAATVPESEPSQRAN</sequence>
<evidence type="ECO:0000259" key="8">
    <source>
        <dbReference type="PROSITE" id="PS50850"/>
    </source>
</evidence>
<dbReference type="SUPFAM" id="SSF103473">
    <property type="entry name" value="MFS general substrate transporter"/>
    <property type="match status" value="4"/>
</dbReference>
<evidence type="ECO:0000256" key="6">
    <source>
        <dbReference type="ARBA" id="ARBA00022989"/>
    </source>
</evidence>
<dbReference type="Proteomes" id="UP000069272">
    <property type="component" value="Chromosome 2L"/>
</dbReference>
<dbReference type="PANTHER" id="PTHR48021:SF33">
    <property type="entry name" value="AT22075P-RELATED"/>
    <property type="match status" value="1"/>
</dbReference>
<evidence type="ECO:0000256" key="4">
    <source>
        <dbReference type="ARBA" id="ARBA00022597"/>
    </source>
</evidence>
<dbReference type="InterPro" id="IPR050549">
    <property type="entry name" value="MFS_Trehalose_Transporter"/>
</dbReference>
<keyword evidence="2" id="KW-0813">Transport</keyword>
<dbReference type="EnsemblMetazoa" id="AALB000229-RA">
    <property type="protein sequence ID" value="AALB000229-PA"/>
    <property type="gene ID" value="AALB000229"/>
</dbReference>
<dbReference type="Pfam" id="PF00083">
    <property type="entry name" value="Sugar_tr"/>
    <property type="match status" value="4"/>
</dbReference>
<dbReference type="FunFam" id="1.20.1250.20:FF:000218">
    <property type="entry name" value="facilitated trehalose transporter Tret1"/>
    <property type="match status" value="4"/>
</dbReference>
<dbReference type="GO" id="GO:0022857">
    <property type="term" value="F:transmembrane transporter activity"/>
    <property type="evidence" value="ECO:0007669"/>
    <property type="project" value="InterPro"/>
</dbReference>
<comment type="subcellular location">
    <subcellularLocation>
        <location evidence="1">Cell membrane</location>
        <topology evidence="1">Multi-pass membrane protein</topology>
    </subcellularLocation>
</comment>
<dbReference type="VEuPathDB" id="VectorBase:AALB20_028728"/>
<dbReference type="InterPro" id="IPR020846">
    <property type="entry name" value="MFS_dom"/>
</dbReference>
<dbReference type="STRING" id="7167.A0A182F1A5"/>
<accession>A0A182F1A5</accession>
<evidence type="ECO:0000313" key="10">
    <source>
        <dbReference type="Proteomes" id="UP000069272"/>
    </source>
</evidence>
<evidence type="ECO:0000256" key="7">
    <source>
        <dbReference type="ARBA" id="ARBA00023136"/>
    </source>
</evidence>
<dbReference type="Gene3D" id="1.20.1250.20">
    <property type="entry name" value="MFS general substrate transporter like domains"/>
    <property type="match status" value="4"/>
</dbReference>
<dbReference type="PANTHER" id="PTHR48021">
    <property type="match status" value="1"/>
</dbReference>
<feature type="domain" description="Major facilitator superfamily (MFS) profile" evidence="8">
    <location>
        <begin position="1308"/>
        <end position="1766"/>
    </location>
</feature>
<dbReference type="PROSITE" id="PS00216">
    <property type="entry name" value="SUGAR_TRANSPORT_1"/>
    <property type="match status" value="2"/>
</dbReference>
<dbReference type="VEuPathDB" id="VectorBase:AALB20_037823"/>
<name>A0A182F1A5_ANOAL</name>
<dbReference type="PROSITE" id="PS50850">
    <property type="entry name" value="MFS"/>
    <property type="match status" value="4"/>
</dbReference>
<feature type="domain" description="Major facilitator superfamily (MFS) profile" evidence="8">
    <location>
        <begin position="1"/>
        <end position="413"/>
    </location>
</feature>
<evidence type="ECO:0000256" key="1">
    <source>
        <dbReference type="ARBA" id="ARBA00004651"/>
    </source>
</evidence>
<dbReference type="InterPro" id="IPR036259">
    <property type="entry name" value="MFS_trans_sf"/>
</dbReference>
<evidence type="ECO:0000256" key="5">
    <source>
        <dbReference type="ARBA" id="ARBA00022692"/>
    </source>
</evidence>
<protein>
    <recommendedName>
        <fullName evidence="8">Major facilitator superfamily (MFS) profile domain-containing protein</fullName>
    </recommendedName>
</protein>
<feature type="domain" description="Major facilitator superfamily (MFS) profile" evidence="8">
    <location>
        <begin position="435"/>
        <end position="870"/>
    </location>
</feature>